<proteinExistence type="inferred from homology"/>
<feature type="transmembrane region" description="Helical" evidence="14">
    <location>
        <begin position="223"/>
        <end position="247"/>
    </location>
</feature>
<keyword evidence="16" id="KW-1185">Reference proteome</keyword>
<dbReference type="SUPFAM" id="SSF81483">
    <property type="entry name" value="Bacterial photosystem II reaction centre, L and M subunits"/>
    <property type="match status" value="1"/>
</dbReference>
<comment type="subcellular location">
    <subcellularLocation>
        <location evidence="1">Cellular thylakoid membrane</location>
        <topology evidence="1">Multi-pass membrane protein</topology>
    </subcellularLocation>
</comment>
<evidence type="ECO:0000256" key="7">
    <source>
        <dbReference type="ARBA" id="ARBA00022842"/>
    </source>
</evidence>
<keyword evidence="8 14" id="KW-1133">Transmembrane helix</keyword>
<accession>A0A8J7AHA9</accession>
<evidence type="ECO:0000256" key="1">
    <source>
        <dbReference type="ARBA" id="ARBA00004636"/>
    </source>
</evidence>
<comment type="similarity">
    <text evidence="2 13">Belongs to the reaction center PufL/M/PsbA/D family.</text>
</comment>
<evidence type="ECO:0000256" key="2">
    <source>
        <dbReference type="ARBA" id="ARBA00008204"/>
    </source>
</evidence>
<evidence type="ECO:0000313" key="15">
    <source>
        <dbReference type="EMBL" id="MBE9078944.1"/>
    </source>
</evidence>
<keyword evidence="11 14" id="KW-0472">Membrane</keyword>
<dbReference type="PANTHER" id="PTHR33149">
    <property type="entry name" value="PHOTOSYSTEM II PROTEIN D1"/>
    <property type="match status" value="1"/>
</dbReference>
<dbReference type="InterPro" id="IPR055266">
    <property type="entry name" value="D1/D2"/>
</dbReference>
<keyword evidence="4" id="KW-0602">Photosynthesis</keyword>
<dbReference type="PANTHER" id="PTHR33149:SF12">
    <property type="entry name" value="PHOTOSYSTEM II D2 PROTEIN"/>
    <property type="match status" value="1"/>
</dbReference>
<dbReference type="Gene3D" id="1.20.85.10">
    <property type="entry name" value="Photosystem II protein D1-like"/>
    <property type="match status" value="1"/>
</dbReference>
<evidence type="ECO:0000256" key="10">
    <source>
        <dbReference type="ARBA" id="ARBA00023002"/>
    </source>
</evidence>
<evidence type="ECO:0000256" key="6">
    <source>
        <dbReference type="ARBA" id="ARBA00022723"/>
    </source>
</evidence>
<dbReference type="PRINTS" id="PR00256">
    <property type="entry name" value="REACTNCENTRE"/>
</dbReference>
<dbReference type="GO" id="GO:0016168">
    <property type="term" value="F:chlorophyll binding"/>
    <property type="evidence" value="ECO:0007669"/>
    <property type="project" value="UniProtKB-KW"/>
</dbReference>
<evidence type="ECO:0000256" key="13">
    <source>
        <dbReference type="RuleBase" id="RU004331"/>
    </source>
</evidence>
<dbReference type="GO" id="GO:0046872">
    <property type="term" value="F:metal ion binding"/>
    <property type="evidence" value="ECO:0007669"/>
    <property type="project" value="UniProtKB-KW"/>
</dbReference>
<keyword evidence="10" id="KW-0560">Oxidoreductase</keyword>
<evidence type="ECO:0000256" key="5">
    <source>
        <dbReference type="ARBA" id="ARBA00022692"/>
    </source>
</evidence>
<organism evidence="15 16">
    <name type="scientific">Vasconcelosia minhoensis LEGE 07310</name>
    <dbReference type="NCBI Taxonomy" id="915328"/>
    <lineage>
        <taxon>Bacteria</taxon>
        <taxon>Bacillati</taxon>
        <taxon>Cyanobacteriota</taxon>
        <taxon>Cyanophyceae</taxon>
        <taxon>Nodosilineales</taxon>
        <taxon>Cymatolegaceae</taxon>
        <taxon>Vasconcelosia</taxon>
        <taxon>Vasconcelosia minhoensis</taxon>
    </lineage>
</organism>
<dbReference type="Proteomes" id="UP000636505">
    <property type="component" value="Unassembled WGS sequence"/>
</dbReference>
<dbReference type="AlphaFoldDB" id="A0A8J7AHA9"/>
<dbReference type="InterPro" id="IPR055265">
    <property type="entry name" value="Photo_RC_L/M_CS"/>
</dbReference>
<dbReference type="GO" id="GO:0031676">
    <property type="term" value="C:plasma membrane-derived thylakoid membrane"/>
    <property type="evidence" value="ECO:0007669"/>
    <property type="project" value="UniProtKB-SubCell"/>
</dbReference>
<evidence type="ECO:0000313" key="16">
    <source>
        <dbReference type="Proteomes" id="UP000636505"/>
    </source>
</evidence>
<dbReference type="InterPro" id="IPR000484">
    <property type="entry name" value="Photo_RC_L/M"/>
</dbReference>
<evidence type="ECO:0000256" key="3">
    <source>
        <dbReference type="ARBA" id="ARBA00022494"/>
    </source>
</evidence>
<gene>
    <name evidence="15" type="ORF">IQ241_16860</name>
</gene>
<comment type="caution">
    <text evidence="15">The sequence shown here is derived from an EMBL/GenBank/DDBJ whole genome shotgun (WGS) entry which is preliminary data.</text>
</comment>
<evidence type="ECO:0000256" key="11">
    <source>
        <dbReference type="ARBA" id="ARBA00023136"/>
    </source>
</evidence>
<dbReference type="PROSITE" id="PS00244">
    <property type="entry name" value="REACTION_CENTER"/>
    <property type="match status" value="1"/>
</dbReference>
<keyword evidence="7" id="KW-0460">Magnesium</keyword>
<feature type="transmembrane region" description="Helical" evidence="14">
    <location>
        <begin position="52"/>
        <end position="80"/>
    </location>
</feature>
<dbReference type="InterPro" id="IPR036854">
    <property type="entry name" value="Photo_II_D1/D2_sf"/>
</dbReference>
<dbReference type="RefSeq" id="WP_193909305.1">
    <property type="nucleotide sequence ID" value="NZ_JADEXG010000043.1"/>
</dbReference>
<dbReference type="GO" id="GO:0009523">
    <property type="term" value="C:photosystem II"/>
    <property type="evidence" value="ECO:0007669"/>
    <property type="project" value="TreeGrafter"/>
</dbReference>
<evidence type="ECO:0000256" key="14">
    <source>
        <dbReference type="SAM" id="Phobius"/>
    </source>
</evidence>
<keyword evidence="9" id="KW-0157">Chromophore</keyword>
<feature type="transmembrane region" description="Helical" evidence="14">
    <location>
        <begin position="191"/>
        <end position="211"/>
    </location>
</feature>
<feature type="transmembrane region" description="Helical" evidence="14">
    <location>
        <begin position="132"/>
        <end position="150"/>
    </location>
</feature>
<evidence type="ECO:0000256" key="4">
    <source>
        <dbReference type="ARBA" id="ARBA00022531"/>
    </source>
</evidence>
<dbReference type="GO" id="GO:0016491">
    <property type="term" value="F:oxidoreductase activity"/>
    <property type="evidence" value="ECO:0007669"/>
    <property type="project" value="UniProtKB-KW"/>
</dbReference>
<keyword evidence="5 14" id="KW-0812">Transmembrane</keyword>
<keyword evidence="3" id="KW-0148">Chlorophyll</keyword>
<evidence type="ECO:0000256" key="9">
    <source>
        <dbReference type="ARBA" id="ARBA00022991"/>
    </source>
</evidence>
<name>A0A8J7AHA9_9CYAN</name>
<dbReference type="FunFam" id="1.20.85.10:FF:000002">
    <property type="entry name" value="Photosystem II protein D1"/>
    <property type="match status" value="1"/>
</dbReference>
<feature type="transmembrane region" description="Helical" evidence="14">
    <location>
        <begin position="295"/>
        <end position="319"/>
    </location>
</feature>
<feature type="transmembrane region" description="Helical" evidence="14">
    <location>
        <begin position="100"/>
        <end position="120"/>
    </location>
</feature>
<dbReference type="EMBL" id="JADEXG010000043">
    <property type="protein sequence ID" value="MBE9078944.1"/>
    <property type="molecule type" value="Genomic_DNA"/>
</dbReference>
<keyword evidence="6" id="KW-0479">Metal-binding</keyword>
<reference evidence="15" key="1">
    <citation type="submission" date="2020-10" db="EMBL/GenBank/DDBJ databases">
        <authorList>
            <person name="Castelo-Branco R."/>
            <person name="Eusebio N."/>
            <person name="Adriana R."/>
            <person name="Vieira A."/>
            <person name="Brugerolle De Fraissinette N."/>
            <person name="Rezende De Castro R."/>
            <person name="Schneider M.P."/>
            <person name="Vasconcelos V."/>
            <person name="Leao P.N."/>
        </authorList>
    </citation>
    <scope>NUCLEOTIDE SEQUENCE</scope>
    <source>
        <strain evidence="15">LEGE 07310</strain>
    </source>
</reference>
<dbReference type="Pfam" id="PF00124">
    <property type="entry name" value="Photo_RC"/>
    <property type="match status" value="1"/>
</dbReference>
<protein>
    <recommendedName>
        <fullName evidence="12">Light-dependent chlorophyll f synthase</fullName>
    </recommendedName>
</protein>
<evidence type="ECO:0000256" key="8">
    <source>
        <dbReference type="ARBA" id="ARBA00022989"/>
    </source>
</evidence>
<dbReference type="GO" id="GO:0009772">
    <property type="term" value="P:photosynthetic electron transport in photosystem II"/>
    <property type="evidence" value="ECO:0007669"/>
    <property type="project" value="InterPro"/>
</dbReference>
<sequence>MTQFRFGRALDFDRSDQLKTPDIQRHSGVTISLPALWERFCRWVTSTENRIYVGWFGVIMFPTLSTAAVVFVLAFIAAPAVNMDGTGNMISGSLLDGNNLITAAVVPSSAALGLHFYPIWEAASMQEWLVNGGPYQLIVLHFLIGIIAYQDREWELSYRLGMRPWISLTFTAPVAAAVSVLLIYPIGQGSFASGMPLGISGTFTFMMQFQADHNILANPLHQVGVIGVLGGSLLCAAHGSLVTSAVFRQPQQSDHPKRFQSDRGEKVYSFDHIQNYQQKLLWPGATFRSSRSLHFFLAAFPVAGIWSAALGVDMTAFGFDQFSLNRTVGGSIQKTVVPTWVDVVNRANHGLQSVEESDEAMFPVFLGDAGFDSERRISWNAIAQRNPP</sequence>
<feature type="transmembrane region" description="Helical" evidence="14">
    <location>
        <begin position="162"/>
        <end position="184"/>
    </location>
</feature>
<evidence type="ECO:0000256" key="12">
    <source>
        <dbReference type="ARBA" id="ARBA00070696"/>
    </source>
</evidence>